<dbReference type="EMBL" id="CP070499">
    <property type="protein sequence ID" value="QSB13053.1"/>
    <property type="molecule type" value="Genomic_DNA"/>
</dbReference>
<protein>
    <submittedName>
        <fullName evidence="1">Uncharacterized protein</fullName>
    </submittedName>
</protein>
<gene>
    <name evidence="1" type="ORF">JQS43_15505</name>
</gene>
<reference evidence="1" key="1">
    <citation type="submission" date="2021-02" db="EMBL/GenBank/DDBJ databases">
        <title>Natrosporangium hydrolyticum gen. nov., sp. nov, a haloalkaliphilic actinobacterium from a soda solonchak soil.</title>
        <authorList>
            <person name="Sorokin D.Y."/>
            <person name="Khijniak T.V."/>
            <person name="Zakharycheva A.P."/>
            <person name="Boueva O.V."/>
            <person name="Ariskina E.V."/>
            <person name="Hahnke R.L."/>
            <person name="Bunk B."/>
            <person name="Sproer C."/>
            <person name="Schumann P."/>
            <person name="Evtushenko L.I."/>
            <person name="Kublanov I.V."/>
        </authorList>
    </citation>
    <scope>NUCLEOTIDE SEQUENCE</scope>
    <source>
        <strain evidence="1">DSM 106523</strain>
    </source>
</reference>
<accession>A0A895YC85</accession>
<keyword evidence="2" id="KW-1185">Reference proteome</keyword>
<dbReference type="AlphaFoldDB" id="A0A895YC85"/>
<organism evidence="1 2">
    <name type="scientific">Natronosporangium hydrolyticum</name>
    <dbReference type="NCBI Taxonomy" id="2811111"/>
    <lineage>
        <taxon>Bacteria</taxon>
        <taxon>Bacillati</taxon>
        <taxon>Actinomycetota</taxon>
        <taxon>Actinomycetes</taxon>
        <taxon>Micromonosporales</taxon>
        <taxon>Micromonosporaceae</taxon>
        <taxon>Natronosporangium</taxon>
    </lineage>
</organism>
<proteinExistence type="predicted"/>
<sequence>MSTTPVPPFVPEERDPTHVEPAVGYRSREPVWVYRHGQWHAGAVEGASPIAVMVTYQRQGMRGTVVDTVPAECLVRREEAQPAGGER</sequence>
<evidence type="ECO:0000313" key="2">
    <source>
        <dbReference type="Proteomes" id="UP000662857"/>
    </source>
</evidence>
<dbReference type="Proteomes" id="UP000662857">
    <property type="component" value="Chromosome"/>
</dbReference>
<name>A0A895YC85_9ACTN</name>
<dbReference type="KEGG" id="nhy:JQS43_15505"/>
<dbReference type="RefSeq" id="WP_239675114.1">
    <property type="nucleotide sequence ID" value="NZ_CP070499.1"/>
</dbReference>
<evidence type="ECO:0000313" key="1">
    <source>
        <dbReference type="EMBL" id="QSB13053.1"/>
    </source>
</evidence>